<dbReference type="PANTHER" id="PTHR43591">
    <property type="entry name" value="METHYLTRANSFERASE"/>
    <property type="match status" value="1"/>
</dbReference>
<dbReference type="GO" id="GO:0032259">
    <property type="term" value="P:methylation"/>
    <property type="evidence" value="ECO:0007669"/>
    <property type="project" value="UniProtKB-KW"/>
</dbReference>
<gene>
    <name evidence="2" type="ORF">ACFQNG_11310</name>
</gene>
<organism evidence="2 3">
    <name type="scientific">Laceyella putida</name>
    <dbReference type="NCBI Taxonomy" id="110101"/>
    <lineage>
        <taxon>Bacteria</taxon>
        <taxon>Bacillati</taxon>
        <taxon>Bacillota</taxon>
        <taxon>Bacilli</taxon>
        <taxon>Bacillales</taxon>
        <taxon>Thermoactinomycetaceae</taxon>
        <taxon>Laceyella</taxon>
    </lineage>
</organism>
<name>A0ABW2RKU0_9BACL</name>
<dbReference type="InterPro" id="IPR029063">
    <property type="entry name" value="SAM-dependent_MTases_sf"/>
</dbReference>
<keyword evidence="2" id="KW-0808">Transferase</keyword>
<dbReference type="EMBL" id="JBHTBW010000032">
    <property type="protein sequence ID" value="MFC7441700.1"/>
    <property type="molecule type" value="Genomic_DNA"/>
</dbReference>
<dbReference type="GO" id="GO:0008168">
    <property type="term" value="F:methyltransferase activity"/>
    <property type="evidence" value="ECO:0007669"/>
    <property type="project" value="UniProtKB-KW"/>
</dbReference>
<keyword evidence="3" id="KW-1185">Reference proteome</keyword>
<dbReference type="CDD" id="cd02440">
    <property type="entry name" value="AdoMet_MTases"/>
    <property type="match status" value="1"/>
</dbReference>
<evidence type="ECO:0000313" key="2">
    <source>
        <dbReference type="EMBL" id="MFC7441700.1"/>
    </source>
</evidence>
<sequence>MSRHNWNDPSEAKQWDQNHAGLHNPLRAEQLDILLSVIEASFQPNQWLLDLGMGSGLVEEQLFKRIPEARVVGVDSSTEMLKLAHERLRPYANRYETHVGDFADLDQLPLPDYSYQCVFSVQALHHLTPAQMKRAYSAICDRLQPGGLFLLLDRIKVPSPLLWPLYQTLWQRQDRVYRSQVAPHEGETFVEHQAIVSGRGDLPVTLDEHLAWLNEAGFVATCLHLHGNRALFAARKASVRSMGEKA</sequence>
<accession>A0ABW2RKU0</accession>
<protein>
    <submittedName>
        <fullName evidence="2">Class I SAM-dependent methyltransferase</fullName>
        <ecNumber evidence="2">2.1.-.-</ecNumber>
    </submittedName>
</protein>
<keyword evidence="2" id="KW-0489">Methyltransferase</keyword>
<dbReference type="PANTHER" id="PTHR43591:SF24">
    <property type="entry name" value="2-METHOXY-6-POLYPRENYL-1,4-BENZOQUINOL METHYLASE, MITOCHONDRIAL"/>
    <property type="match status" value="1"/>
</dbReference>
<dbReference type="SUPFAM" id="SSF53335">
    <property type="entry name" value="S-adenosyl-L-methionine-dependent methyltransferases"/>
    <property type="match status" value="1"/>
</dbReference>
<dbReference type="EC" id="2.1.-.-" evidence="2"/>
<feature type="domain" description="Methyltransferase" evidence="1">
    <location>
        <begin position="49"/>
        <end position="147"/>
    </location>
</feature>
<evidence type="ECO:0000259" key="1">
    <source>
        <dbReference type="Pfam" id="PF13649"/>
    </source>
</evidence>
<dbReference type="Proteomes" id="UP001596500">
    <property type="component" value="Unassembled WGS sequence"/>
</dbReference>
<comment type="caution">
    <text evidence="2">The sequence shown here is derived from an EMBL/GenBank/DDBJ whole genome shotgun (WGS) entry which is preliminary data.</text>
</comment>
<dbReference type="Gene3D" id="3.40.50.150">
    <property type="entry name" value="Vaccinia Virus protein VP39"/>
    <property type="match status" value="1"/>
</dbReference>
<dbReference type="InterPro" id="IPR041698">
    <property type="entry name" value="Methyltransf_25"/>
</dbReference>
<reference evidence="3" key="1">
    <citation type="journal article" date="2019" name="Int. J. Syst. Evol. Microbiol.">
        <title>The Global Catalogue of Microorganisms (GCM) 10K type strain sequencing project: providing services to taxonomists for standard genome sequencing and annotation.</title>
        <authorList>
            <consortium name="The Broad Institute Genomics Platform"/>
            <consortium name="The Broad Institute Genome Sequencing Center for Infectious Disease"/>
            <person name="Wu L."/>
            <person name="Ma J."/>
        </authorList>
    </citation>
    <scope>NUCLEOTIDE SEQUENCE [LARGE SCALE GENOMIC DNA]</scope>
    <source>
        <strain evidence="3">CGMCC 1.12942</strain>
    </source>
</reference>
<dbReference type="Pfam" id="PF13649">
    <property type="entry name" value="Methyltransf_25"/>
    <property type="match status" value="1"/>
</dbReference>
<proteinExistence type="predicted"/>
<evidence type="ECO:0000313" key="3">
    <source>
        <dbReference type="Proteomes" id="UP001596500"/>
    </source>
</evidence>
<dbReference type="RefSeq" id="WP_379865069.1">
    <property type="nucleotide sequence ID" value="NZ_JBHTBW010000032.1"/>
</dbReference>